<gene>
    <name evidence="2" type="ORF">SPF06_21575</name>
</gene>
<comment type="caution">
    <text evidence="2">The sequence shown here is derived from an EMBL/GenBank/DDBJ whole genome shotgun (WGS) entry which is preliminary data.</text>
</comment>
<protein>
    <recommendedName>
        <fullName evidence="4">CopG family transcriptional regulator</fullName>
    </recommendedName>
</protein>
<evidence type="ECO:0000256" key="1">
    <source>
        <dbReference type="SAM" id="MobiDB-lite"/>
    </source>
</evidence>
<accession>A0ABU5TCY7</accession>
<dbReference type="Proteomes" id="UP001304769">
    <property type="component" value="Unassembled WGS sequence"/>
</dbReference>
<evidence type="ECO:0000313" key="3">
    <source>
        <dbReference type="Proteomes" id="UP001304769"/>
    </source>
</evidence>
<reference evidence="2 3" key="1">
    <citation type="submission" date="2023-12" db="EMBL/GenBank/DDBJ databases">
        <title>Sinomonas terricola sp. nov, isolated from litchi orchard soil in Guangdong, PR China.</title>
        <authorList>
            <person name="Jiaxin W."/>
            <person name="Yang Z."/>
            <person name="Honghui Z."/>
        </authorList>
    </citation>
    <scope>NUCLEOTIDE SEQUENCE [LARGE SCALE GENOMIC DNA]</scope>
    <source>
        <strain evidence="2 3">JGH33</strain>
    </source>
</reference>
<organism evidence="2 3">
    <name type="scientific">Sinomonas terricola</name>
    <dbReference type="NCBI Taxonomy" id="3110330"/>
    <lineage>
        <taxon>Bacteria</taxon>
        <taxon>Bacillati</taxon>
        <taxon>Actinomycetota</taxon>
        <taxon>Actinomycetes</taxon>
        <taxon>Micrococcales</taxon>
        <taxon>Micrococcaceae</taxon>
        <taxon>Sinomonas</taxon>
    </lineage>
</organism>
<proteinExistence type="predicted"/>
<evidence type="ECO:0008006" key="4">
    <source>
        <dbReference type="Google" id="ProtNLM"/>
    </source>
</evidence>
<sequence>MSSTDRSFGNRQAQTIRLPEDHFDYYDGLAAAENLSFSDWLTKELANGRGLPVPDYVGRQRRRKRARELSRSKDVSEYSEEDLKSA</sequence>
<name>A0ABU5TCY7_9MICC</name>
<feature type="region of interest" description="Disordered" evidence="1">
    <location>
        <begin position="48"/>
        <end position="86"/>
    </location>
</feature>
<dbReference type="RefSeq" id="WP_323281228.1">
    <property type="nucleotide sequence ID" value="NZ_JAYGGQ010000026.1"/>
</dbReference>
<feature type="compositionally biased region" description="Basic and acidic residues" evidence="1">
    <location>
        <begin position="67"/>
        <end position="86"/>
    </location>
</feature>
<dbReference type="EMBL" id="JAYGGQ010000026">
    <property type="protein sequence ID" value="MEA5457316.1"/>
    <property type="molecule type" value="Genomic_DNA"/>
</dbReference>
<evidence type="ECO:0000313" key="2">
    <source>
        <dbReference type="EMBL" id="MEA5457316.1"/>
    </source>
</evidence>
<keyword evidence="3" id="KW-1185">Reference proteome</keyword>